<dbReference type="RefSeq" id="WP_300950771.1">
    <property type="nucleotide sequence ID" value="NZ_JAUHJQ010000001.1"/>
</dbReference>
<dbReference type="InterPro" id="IPR009057">
    <property type="entry name" value="Homeodomain-like_sf"/>
</dbReference>
<dbReference type="PANTHER" id="PTHR47894">
    <property type="entry name" value="HTH-TYPE TRANSCRIPTIONAL REGULATOR GADX"/>
    <property type="match status" value="1"/>
</dbReference>
<gene>
    <name evidence="5" type="ORF">QWY28_02770</name>
</gene>
<dbReference type="PANTHER" id="PTHR47894:SF4">
    <property type="entry name" value="HTH-TYPE TRANSCRIPTIONAL REGULATOR GADX"/>
    <property type="match status" value="1"/>
</dbReference>
<proteinExistence type="predicted"/>
<dbReference type="PROSITE" id="PS01124">
    <property type="entry name" value="HTH_ARAC_FAMILY_2"/>
    <property type="match status" value="1"/>
</dbReference>
<evidence type="ECO:0000256" key="1">
    <source>
        <dbReference type="ARBA" id="ARBA00023015"/>
    </source>
</evidence>
<dbReference type="Pfam" id="PF12833">
    <property type="entry name" value="HTH_18"/>
    <property type="match status" value="1"/>
</dbReference>
<accession>A0ABT8FAZ0</accession>
<dbReference type="Gene3D" id="1.10.10.60">
    <property type="entry name" value="Homeodomain-like"/>
    <property type="match status" value="1"/>
</dbReference>
<protein>
    <submittedName>
        <fullName evidence="5">AraC family transcriptional regulator ligand-binding domain-containing protein</fullName>
    </submittedName>
</protein>
<comment type="caution">
    <text evidence="5">The sequence shown here is derived from an EMBL/GenBank/DDBJ whole genome shotgun (WGS) entry which is preliminary data.</text>
</comment>
<organism evidence="5 6">
    <name type="scientific">Nocardioides oceani</name>
    <dbReference type="NCBI Taxonomy" id="3058369"/>
    <lineage>
        <taxon>Bacteria</taxon>
        <taxon>Bacillati</taxon>
        <taxon>Actinomycetota</taxon>
        <taxon>Actinomycetes</taxon>
        <taxon>Propionibacteriales</taxon>
        <taxon>Nocardioidaceae</taxon>
        <taxon>Nocardioides</taxon>
    </lineage>
</organism>
<dbReference type="InterPro" id="IPR032687">
    <property type="entry name" value="AraC-type_N"/>
</dbReference>
<evidence type="ECO:0000256" key="3">
    <source>
        <dbReference type="ARBA" id="ARBA00023163"/>
    </source>
</evidence>
<sequence>MGHIRSAGLRGLRATVAELGGDAERLARAAQLPVEALDRDDVLVDEQAAATVLELAARELGAPDLGLRIAARQDLAMLGSLAVAIQHSPTLGDALACTSRYLFVHGRSLSLTVGPDPSGDRSAAALLYGPATSAGPVQGTDLGVGFVHRTITYLVGGPYGLRSVDLPYRPPAPAAAYEEFFGAPVRPGRDVPAAVLRVPRELSQHELTGVNDNLRLLALAFLAEQSPDVERRLAPRVRAVVQEALGTRPVDVGTVAALLSMHPRTLQRRLEGEGTTFGALLDDVRRQVAQRLLTTTDLPLGQVAGMVGFAEQSALSRSARRWWGRAPRTVRRDGPG</sequence>
<evidence type="ECO:0000259" key="4">
    <source>
        <dbReference type="PROSITE" id="PS01124"/>
    </source>
</evidence>
<dbReference type="Proteomes" id="UP001168620">
    <property type="component" value="Unassembled WGS sequence"/>
</dbReference>
<keyword evidence="2" id="KW-0238">DNA-binding</keyword>
<dbReference type="SUPFAM" id="SSF46689">
    <property type="entry name" value="Homeodomain-like"/>
    <property type="match status" value="1"/>
</dbReference>
<keyword evidence="3" id="KW-0804">Transcription</keyword>
<keyword evidence="1" id="KW-0805">Transcription regulation</keyword>
<dbReference type="EMBL" id="JAUHJQ010000001">
    <property type="protein sequence ID" value="MDN4171858.1"/>
    <property type="molecule type" value="Genomic_DNA"/>
</dbReference>
<name>A0ABT8FAZ0_9ACTN</name>
<reference evidence="5" key="1">
    <citation type="submission" date="2023-06" db="EMBL/GenBank/DDBJ databases">
        <title>Draft genome sequence of Nocardioides sp. SOB77.</title>
        <authorList>
            <person name="Zhang G."/>
        </authorList>
    </citation>
    <scope>NUCLEOTIDE SEQUENCE</scope>
    <source>
        <strain evidence="5">SOB77</strain>
    </source>
</reference>
<evidence type="ECO:0000313" key="6">
    <source>
        <dbReference type="Proteomes" id="UP001168620"/>
    </source>
</evidence>
<dbReference type="InterPro" id="IPR018060">
    <property type="entry name" value="HTH_AraC"/>
</dbReference>
<dbReference type="SMART" id="SM00342">
    <property type="entry name" value="HTH_ARAC"/>
    <property type="match status" value="1"/>
</dbReference>
<evidence type="ECO:0000256" key="2">
    <source>
        <dbReference type="ARBA" id="ARBA00023125"/>
    </source>
</evidence>
<keyword evidence="6" id="KW-1185">Reference proteome</keyword>
<evidence type="ECO:0000313" key="5">
    <source>
        <dbReference type="EMBL" id="MDN4171858.1"/>
    </source>
</evidence>
<dbReference type="Pfam" id="PF12625">
    <property type="entry name" value="Arabinose_bd"/>
    <property type="match status" value="1"/>
</dbReference>
<feature type="domain" description="HTH araC/xylS-type" evidence="4">
    <location>
        <begin position="235"/>
        <end position="333"/>
    </location>
</feature>